<proteinExistence type="predicted"/>
<dbReference type="InterPro" id="IPR015897">
    <property type="entry name" value="CHK_kinase-like"/>
</dbReference>
<comment type="caution">
    <text evidence="2">The sequence shown here is derived from an EMBL/GenBank/DDBJ whole genome shotgun (WGS) entry which is preliminary data.</text>
</comment>
<dbReference type="Proteomes" id="UP001233999">
    <property type="component" value="Unassembled WGS sequence"/>
</dbReference>
<accession>A0AAD7ZSB4</accession>
<evidence type="ECO:0000313" key="2">
    <source>
        <dbReference type="EMBL" id="KAJ9585242.1"/>
    </source>
</evidence>
<dbReference type="InterPro" id="IPR004119">
    <property type="entry name" value="EcKL"/>
</dbReference>
<reference evidence="2" key="2">
    <citation type="submission" date="2023-05" db="EMBL/GenBank/DDBJ databases">
        <authorList>
            <person name="Fouks B."/>
        </authorList>
    </citation>
    <scope>NUCLEOTIDE SEQUENCE</scope>
    <source>
        <strain evidence="2">Stay&amp;Tobe</strain>
        <tissue evidence="2">Testes</tissue>
    </source>
</reference>
<protein>
    <recommendedName>
        <fullName evidence="1">CHK kinase-like domain-containing protein</fullName>
    </recommendedName>
</protein>
<reference evidence="2" key="1">
    <citation type="journal article" date="2023" name="IScience">
        <title>Live-bearing cockroach genome reveals convergent evolutionary mechanisms linked to viviparity in insects and beyond.</title>
        <authorList>
            <person name="Fouks B."/>
            <person name="Harrison M.C."/>
            <person name="Mikhailova A.A."/>
            <person name="Marchal E."/>
            <person name="English S."/>
            <person name="Carruthers M."/>
            <person name="Jennings E.C."/>
            <person name="Chiamaka E.L."/>
            <person name="Frigard R.A."/>
            <person name="Pippel M."/>
            <person name="Attardo G.M."/>
            <person name="Benoit J.B."/>
            <person name="Bornberg-Bauer E."/>
            <person name="Tobe S.S."/>
        </authorList>
    </citation>
    <scope>NUCLEOTIDE SEQUENCE</scope>
    <source>
        <strain evidence="2">Stay&amp;Tobe</strain>
    </source>
</reference>
<dbReference type="PANTHER" id="PTHR11012">
    <property type="entry name" value="PROTEIN KINASE-LIKE DOMAIN-CONTAINING"/>
    <property type="match status" value="1"/>
</dbReference>
<dbReference type="AlphaFoldDB" id="A0AAD7ZSB4"/>
<dbReference type="Pfam" id="PF02958">
    <property type="entry name" value="EcKL"/>
    <property type="match status" value="1"/>
</dbReference>
<evidence type="ECO:0000259" key="1">
    <source>
        <dbReference type="SMART" id="SM00587"/>
    </source>
</evidence>
<dbReference type="EMBL" id="JASPKZ010007289">
    <property type="protein sequence ID" value="KAJ9585242.1"/>
    <property type="molecule type" value="Genomic_DNA"/>
</dbReference>
<dbReference type="SUPFAM" id="SSF56112">
    <property type="entry name" value="Protein kinase-like (PK-like)"/>
    <property type="match status" value="1"/>
</dbReference>
<evidence type="ECO:0000313" key="3">
    <source>
        <dbReference type="Proteomes" id="UP001233999"/>
    </source>
</evidence>
<dbReference type="SMART" id="SM00587">
    <property type="entry name" value="CHK"/>
    <property type="match status" value="1"/>
</dbReference>
<name>A0AAD7ZSB4_DIPPU</name>
<organism evidence="2 3">
    <name type="scientific">Diploptera punctata</name>
    <name type="common">Pacific beetle cockroach</name>
    <dbReference type="NCBI Taxonomy" id="6984"/>
    <lineage>
        <taxon>Eukaryota</taxon>
        <taxon>Metazoa</taxon>
        <taxon>Ecdysozoa</taxon>
        <taxon>Arthropoda</taxon>
        <taxon>Hexapoda</taxon>
        <taxon>Insecta</taxon>
        <taxon>Pterygota</taxon>
        <taxon>Neoptera</taxon>
        <taxon>Polyneoptera</taxon>
        <taxon>Dictyoptera</taxon>
        <taxon>Blattodea</taxon>
        <taxon>Blaberoidea</taxon>
        <taxon>Blaberidae</taxon>
        <taxon>Diplopterinae</taxon>
        <taxon>Diploptera</taxon>
    </lineage>
</organism>
<keyword evidence="3" id="KW-1185">Reference proteome</keyword>
<sequence>MSHSWLDKDFIEKALGKEIVNFEVKPFDAINCTSSVFAVQVQLKTNAKEHLFVKKLIDTQDGQQSVKETSMFERETHMYRVVLPKMSALLEKAIPGCEPIAPRHVYSNAEVLVLEDLSASNFRIMDVKKGLDLHQSLLVMKTLAKFHSASIILHEEDPQCFKIYDHHLFIEPAMKQSVGQFYTSMTRMLADDMVNWPDIGERYSKKIREISGKMIELAAEAVRRREDRLNVLGHNDLWVNNILFRSPDGVRFIDFQMSHYASPGNDIQSFMYSSLKPEVRRNHRGDLLKEYHKTFNDTLTALGYEGRMLTFEEFQEQVKKSAPYALLMCIVFVPLMFVQPDAEISLFETKIDQTIGKLNNVKAREMLMEMLHELEEQGASVFDF</sequence>
<dbReference type="Gene3D" id="3.90.1200.10">
    <property type="match status" value="1"/>
</dbReference>
<dbReference type="InterPro" id="IPR011009">
    <property type="entry name" value="Kinase-like_dom_sf"/>
</dbReference>
<gene>
    <name evidence="2" type="ORF">L9F63_002942</name>
</gene>
<dbReference type="PANTHER" id="PTHR11012:SF56">
    <property type="entry name" value="CHK KINASE-LIKE DOMAIN-CONTAINING PROTEIN-RELATED"/>
    <property type="match status" value="1"/>
</dbReference>
<feature type="domain" description="CHK kinase-like" evidence="1">
    <location>
        <begin position="112"/>
        <end position="301"/>
    </location>
</feature>